<evidence type="ECO:0000313" key="3">
    <source>
        <dbReference type="Proteomes" id="UP000058446"/>
    </source>
</evidence>
<dbReference type="InterPro" id="IPR036390">
    <property type="entry name" value="WH_DNA-bd_sf"/>
</dbReference>
<name>A0A0K2GZ63_9CORY</name>
<evidence type="ECO:0000259" key="1">
    <source>
        <dbReference type="Pfam" id="PF13601"/>
    </source>
</evidence>
<reference evidence="2 3" key="1">
    <citation type="submission" date="2013-10" db="EMBL/GenBank/DDBJ databases">
        <title>Complete genome sequence of Corynebacterium lactis DSM 45799(T), isolated from raw cow milk.</title>
        <authorList>
            <person name="Ruckert C."/>
            <person name="Albersmeier A."/>
            <person name="Lipski A."/>
            <person name="Kalinowski J."/>
        </authorList>
    </citation>
    <scope>NUCLEOTIDE SEQUENCE [LARGE SCALE GENOMIC DNA]</scope>
    <source>
        <strain evidence="2 3">RW2-5</strain>
    </source>
</reference>
<dbReference type="STRING" id="1408189.CLAC_04490"/>
<dbReference type="RefSeq" id="WP_053411862.1">
    <property type="nucleotide sequence ID" value="NZ_CP006841.1"/>
</dbReference>
<dbReference type="SUPFAM" id="SSF46785">
    <property type="entry name" value="Winged helix' DNA-binding domain"/>
    <property type="match status" value="1"/>
</dbReference>
<dbReference type="AlphaFoldDB" id="A0A0K2GZ63"/>
<dbReference type="EMBL" id="CP006841">
    <property type="protein sequence ID" value="ALA67080.1"/>
    <property type="molecule type" value="Genomic_DNA"/>
</dbReference>
<evidence type="ECO:0000313" key="2">
    <source>
        <dbReference type="EMBL" id="ALA67080.1"/>
    </source>
</evidence>
<dbReference type="InterPro" id="IPR036388">
    <property type="entry name" value="WH-like_DNA-bd_sf"/>
</dbReference>
<gene>
    <name evidence="2" type="ORF">CLAC_04490</name>
</gene>
<proteinExistence type="predicted"/>
<dbReference type="KEGG" id="clw:CLAC_04490"/>
<feature type="domain" description="Winged helix DNA-binding" evidence="1">
    <location>
        <begin position="41"/>
        <end position="107"/>
    </location>
</feature>
<dbReference type="PATRIC" id="fig|1408189.4.peg.897"/>
<sequence>MEQGNGCAQPEFDPTIHPINRLKICATLRYHGAVAGTIRYEMKFAKLRDAVDVSDATLSKQLLALEGAGYIARTRDYGATRAKDVVWVSLTEKGLSAFEAHMAYLRTMAEID</sequence>
<organism evidence="2 3">
    <name type="scientific">Corynebacterium lactis RW2-5</name>
    <dbReference type="NCBI Taxonomy" id="1408189"/>
    <lineage>
        <taxon>Bacteria</taxon>
        <taxon>Bacillati</taxon>
        <taxon>Actinomycetota</taxon>
        <taxon>Actinomycetes</taxon>
        <taxon>Mycobacteriales</taxon>
        <taxon>Corynebacteriaceae</taxon>
        <taxon>Corynebacterium</taxon>
    </lineage>
</organism>
<protein>
    <submittedName>
        <fullName evidence="2">MarR family transcripitonal regulator</fullName>
    </submittedName>
</protein>
<dbReference type="Pfam" id="PF13601">
    <property type="entry name" value="HTH_34"/>
    <property type="match status" value="1"/>
</dbReference>
<dbReference type="OrthoDB" id="4952043at2"/>
<keyword evidence="3" id="KW-1185">Reference proteome</keyword>
<dbReference type="Proteomes" id="UP000058446">
    <property type="component" value="Chromosome"/>
</dbReference>
<dbReference type="InterPro" id="IPR027395">
    <property type="entry name" value="WH_DNA-bd_dom"/>
</dbReference>
<dbReference type="Gene3D" id="1.10.10.10">
    <property type="entry name" value="Winged helix-like DNA-binding domain superfamily/Winged helix DNA-binding domain"/>
    <property type="match status" value="1"/>
</dbReference>
<accession>A0A0K2GZ63</accession>